<evidence type="ECO:0000313" key="2">
    <source>
        <dbReference type="EMBL" id="KAF3507559.1"/>
    </source>
</evidence>
<evidence type="ECO:0000256" key="1">
    <source>
        <dbReference type="SAM" id="MobiDB-lite"/>
    </source>
</evidence>
<feature type="region of interest" description="Disordered" evidence="1">
    <location>
        <begin position="42"/>
        <end position="64"/>
    </location>
</feature>
<name>A0A8S9NVL7_BRACR</name>
<proteinExistence type="predicted"/>
<comment type="caution">
    <text evidence="2">The sequence shown here is derived from an EMBL/GenBank/DDBJ whole genome shotgun (WGS) entry which is preliminary data.</text>
</comment>
<sequence length="64" mass="7517">MNRVIETMEILKLVIFKSAARDRSGIGLISRRVLTRRRLCSRGERDEEAQTLGNEMPRKRSWQT</sequence>
<accession>A0A8S9NVL7</accession>
<dbReference type="Proteomes" id="UP000712600">
    <property type="component" value="Unassembled WGS sequence"/>
</dbReference>
<protein>
    <submittedName>
        <fullName evidence="2">Uncharacterized protein</fullName>
    </submittedName>
</protein>
<reference evidence="2" key="1">
    <citation type="submission" date="2019-12" db="EMBL/GenBank/DDBJ databases">
        <title>Genome sequencing and annotation of Brassica cretica.</title>
        <authorList>
            <person name="Studholme D.J."/>
            <person name="Sarris P."/>
        </authorList>
    </citation>
    <scope>NUCLEOTIDE SEQUENCE</scope>
    <source>
        <strain evidence="2">PFS-109/04</strain>
        <tissue evidence="2">Leaf</tissue>
    </source>
</reference>
<organism evidence="2 3">
    <name type="scientific">Brassica cretica</name>
    <name type="common">Mustard</name>
    <dbReference type="NCBI Taxonomy" id="69181"/>
    <lineage>
        <taxon>Eukaryota</taxon>
        <taxon>Viridiplantae</taxon>
        <taxon>Streptophyta</taxon>
        <taxon>Embryophyta</taxon>
        <taxon>Tracheophyta</taxon>
        <taxon>Spermatophyta</taxon>
        <taxon>Magnoliopsida</taxon>
        <taxon>eudicotyledons</taxon>
        <taxon>Gunneridae</taxon>
        <taxon>Pentapetalae</taxon>
        <taxon>rosids</taxon>
        <taxon>malvids</taxon>
        <taxon>Brassicales</taxon>
        <taxon>Brassicaceae</taxon>
        <taxon>Brassiceae</taxon>
        <taxon>Brassica</taxon>
    </lineage>
</organism>
<gene>
    <name evidence="2" type="ORF">F2Q69_00002261</name>
</gene>
<dbReference type="EMBL" id="QGKX02001521">
    <property type="protein sequence ID" value="KAF3507559.1"/>
    <property type="molecule type" value="Genomic_DNA"/>
</dbReference>
<dbReference type="AlphaFoldDB" id="A0A8S9NVL7"/>
<evidence type="ECO:0000313" key="3">
    <source>
        <dbReference type="Proteomes" id="UP000712600"/>
    </source>
</evidence>